<dbReference type="PANTHER" id="PTHR10672:SF3">
    <property type="entry name" value="PROTEIN HU-LI TAI SHAO"/>
    <property type="match status" value="1"/>
</dbReference>
<dbReference type="Gene3D" id="3.40.225.10">
    <property type="entry name" value="Class II aldolase/adducin N-terminal domain"/>
    <property type="match status" value="1"/>
</dbReference>
<comment type="similarity">
    <text evidence="1">Belongs to the aldolase class II family.</text>
</comment>
<dbReference type="SMART" id="SM01007">
    <property type="entry name" value="Aldolase_II"/>
    <property type="match status" value="1"/>
</dbReference>
<dbReference type="RefSeq" id="WP_039573038.1">
    <property type="nucleotide sequence ID" value="NZ_CP009122.1"/>
</dbReference>
<dbReference type="GO" id="GO:0005856">
    <property type="term" value="C:cytoskeleton"/>
    <property type="evidence" value="ECO:0007669"/>
    <property type="project" value="TreeGrafter"/>
</dbReference>
<dbReference type="InterPro" id="IPR051017">
    <property type="entry name" value="Aldolase-II_Adducin_sf"/>
</dbReference>
<dbReference type="HOGENOM" id="CLU_006033_0_0_5"/>
<dbReference type="Proteomes" id="UP000030907">
    <property type="component" value="Chromosome"/>
</dbReference>
<organism evidence="3 4">
    <name type="scientific">Sphingopyxis fribergensis</name>
    <dbReference type="NCBI Taxonomy" id="1515612"/>
    <lineage>
        <taxon>Bacteria</taxon>
        <taxon>Pseudomonadati</taxon>
        <taxon>Pseudomonadota</taxon>
        <taxon>Alphaproteobacteria</taxon>
        <taxon>Sphingomonadales</taxon>
        <taxon>Sphingomonadaceae</taxon>
        <taxon>Sphingopyxis</taxon>
    </lineage>
</organism>
<evidence type="ECO:0000259" key="2">
    <source>
        <dbReference type="SMART" id="SM01007"/>
    </source>
</evidence>
<gene>
    <name evidence="3" type="ORF">SKP52_06665</name>
</gene>
<name>A0A0A7PDT1_9SPHN</name>
<dbReference type="PANTHER" id="PTHR10672">
    <property type="entry name" value="ADDUCIN"/>
    <property type="match status" value="1"/>
</dbReference>
<dbReference type="STRING" id="1515612.SKP52_06665"/>
<evidence type="ECO:0000313" key="4">
    <source>
        <dbReference type="Proteomes" id="UP000030907"/>
    </source>
</evidence>
<dbReference type="InterPro" id="IPR001303">
    <property type="entry name" value="Aldolase_II/adducin_N"/>
</dbReference>
<accession>A0A0A7PDT1</accession>
<reference evidence="3 4" key="1">
    <citation type="journal article" date="2015" name="Int. J. Syst. Evol. Microbiol.">
        <title>Description of Sphingopyxis fribergensis sp. nov. - a soil bacterium with the ability to degrade styrene and phenylacetic acid.</title>
        <authorList>
            <person name="Oelschlagel M."/>
            <person name="Ruckert C."/>
            <person name="Kalinowski J."/>
            <person name="Schmidt G."/>
            <person name="Schlomann M."/>
            <person name="Tischler D."/>
        </authorList>
    </citation>
    <scope>NUCLEOTIDE SEQUENCE [LARGE SCALE GENOMIC DNA]</scope>
    <source>
        <strain evidence="3 4">Kp5.2</strain>
    </source>
</reference>
<dbReference type="Pfam" id="PF00596">
    <property type="entry name" value="Aldolase_II"/>
    <property type="match status" value="1"/>
</dbReference>
<proteinExistence type="inferred from homology"/>
<keyword evidence="4" id="KW-1185">Reference proteome</keyword>
<dbReference type="KEGG" id="sphk:SKP52_06665"/>
<dbReference type="NCBIfam" id="NF005451">
    <property type="entry name" value="PRK07044.1"/>
    <property type="match status" value="1"/>
</dbReference>
<protein>
    <submittedName>
        <fullName evidence="3">Aldolase II superfamily protein</fullName>
    </submittedName>
</protein>
<dbReference type="SUPFAM" id="SSF53639">
    <property type="entry name" value="AraD/HMP-PK domain-like"/>
    <property type="match status" value="1"/>
</dbReference>
<dbReference type="EMBL" id="CP009122">
    <property type="protein sequence ID" value="AJA08256.1"/>
    <property type="molecule type" value="Genomic_DNA"/>
</dbReference>
<dbReference type="AlphaFoldDB" id="A0A0A7PDT1"/>
<feature type="domain" description="Class II aldolase/adducin N-terminal" evidence="2">
    <location>
        <begin position="20"/>
        <end position="201"/>
    </location>
</feature>
<sequence length="254" mass="28608">MATQLKRNSKYSEAEWTARQELAACYRIFAMMGWDEMIFNHITVKVPDEDGAFLINPYGLHFSEVSASNLIKIDIDGNKVDEDNPWHVNKAGFVQHSLFHRVLPDAHAIIHTHTTATVAVCALEGGLQPVNFYACNFAGQLAYHDFEGVTVREEEGERLVENLGDKRILMLKNHGPVVMGKTLTEAFIKYWALQRACEIQMATMSMGQPITVPQEVIAVHQRDLFMASIPGQAGKAEFDAMVRKVDKIDTSWRD</sequence>
<dbReference type="InterPro" id="IPR036409">
    <property type="entry name" value="Aldolase_II/adducin_N_sf"/>
</dbReference>
<dbReference type="OrthoDB" id="5291399at2"/>
<evidence type="ECO:0000313" key="3">
    <source>
        <dbReference type="EMBL" id="AJA08256.1"/>
    </source>
</evidence>
<dbReference type="GO" id="GO:0051015">
    <property type="term" value="F:actin filament binding"/>
    <property type="evidence" value="ECO:0007669"/>
    <property type="project" value="TreeGrafter"/>
</dbReference>
<evidence type="ECO:0000256" key="1">
    <source>
        <dbReference type="ARBA" id="ARBA00037961"/>
    </source>
</evidence>